<feature type="non-terminal residue" evidence="1">
    <location>
        <position position="325"/>
    </location>
</feature>
<reference evidence="1" key="1">
    <citation type="submission" date="2022-07" db="EMBL/GenBank/DDBJ databases">
        <title>Phylogenomic reconstructions and comparative analyses of Kickxellomycotina fungi.</title>
        <authorList>
            <person name="Reynolds N.K."/>
            <person name="Stajich J.E."/>
            <person name="Barry K."/>
            <person name="Grigoriev I.V."/>
            <person name="Crous P."/>
            <person name="Smith M.E."/>
        </authorList>
    </citation>
    <scope>NUCLEOTIDE SEQUENCE</scope>
    <source>
        <strain evidence="1">RSA 567</strain>
    </source>
</reference>
<dbReference type="AlphaFoldDB" id="A0A9W8EDV3"/>
<keyword evidence="2" id="KW-1185">Reference proteome</keyword>
<gene>
    <name evidence="1" type="ORF">H4R34_002687</name>
</gene>
<dbReference type="EMBL" id="JANBQB010000200">
    <property type="protein sequence ID" value="KAJ1979815.1"/>
    <property type="molecule type" value="Genomic_DNA"/>
</dbReference>
<comment type="caution">
    <text evidence="1">The sequence shown here is derived from an EMBL/GenBank/DDBJ whole genome shotgun (WGS) entry which is preliminary data.</text>
</comment>
<sequence length="325" mass="36589">MDLNQFDITNTQAHELATAAKHRNFGGKVFYNLRKDLDLSPLSGLSDFVGLHTLLDSAQLDFRKTTIMFLLYLTADLGNIDRGKILFELTYPDLFLKYPLQNKGLPDFAKPWVATQYVNPIIRTKDLKRSLVNFGIVNAGQKPDISRIVGVVKALFEVLDSDNLLDNFLAITKEASDDFEDSQTLAAANPQSITDGQLLSKNFRAFVYQFWVEVIGSNNKEQLRYYLRSMLAFVVVPPMIGHVLESGKSADPAKPNEYEDTLKLIRQIHEIPGFKAVVKAHHGSTGEMSKYGSFDGALEPAHQIHDNTNFNDLTSAYRDYAPNYF</sequence>
<dbReference type="Proteomes" id="UP001151582">
    <property type="component" value="Unassembled WGS sequence"/>
</dbReference>
<organism evidence="1 2">
    <name type="scientific">Dimargaris verticillata</name>
    <dbReference type="NCBI Taxonomy" id="2761393"/>
    <lineage>
        <taxon>Eukaryota</taxon>
        <taxon>Fungi</taxon>
        <taxon>Fungi incertae sedis</taxon>
        <taxon>Zoopagomycota</taxon>
        <taxon>Kickxellomycotina</taxon>
        <taxon>Dimargaritomycetes</taxon>
        <taxon>Dimargaritales</taxon>
        <taxon>Dimargaritaceae</taxon>
        <taxon>Dimargaris</taxon>
    </lineage>
</organism>
<accession>A0A9W8EDV3</accession>
<evidence type="ECO:0000313" key="1">
    <source>
        <dbReference type="EMBL" id="KAJ1979815.1"/>
    </source>
</evidence>
<protein>
    <submittedName>
        <fullName evidence="1">Uncharacterized protein</fullName>
    </submittedName>
</protein>
<evidence type="ECO:0000313" key="2">
    <source>
        <dbReference type="Proteomes" id="UP001151582"/>
    </source>
</evidence>
<proteinExistence type="predicted"/>
<name>A0A9W8EDV3_9FUNG</name>